<keyword evidence="7" id="KW-1133">Transmembrane helix</keyword>
<name>A0A914LPY4_MELIC</name>
<evidence type="ECO:0000256" key="6">
    <source>
        <dbReference type="ARBA" id="ARBA00022968"/>
    </source>
</evidence>
<dbReference type="Proteomes" id="UP000887563">
    <property type="component" value="Unplaced"/>
</dbReference>
<evidence type="ECO:0000256" key="3">
    <source>
        <dbReference type="ARBA" id="ARBA00022676"/>
    </source>
</evidence>
<dbReference type="WBParaSite" id="Minc3s00588g14734">
    <property type="protein sequence ID" value="Minc3s00588g14734"/>
    <property type="gene ID" value="Minc3s00588g14734"/>
</dbReference>
<dbReference type="GO" id="GO:0006493">
    <property type="term" value="P:protein O-linked glycosylation"/>
    <property type="evidence" value="ECO:0007669"/>
    <property type="project" value="TreeGrafter"/>
</dbReference>
<keyword evidence="8 10" id="KW-0333">Golgi apparatus</keyword>
<dbReference type="GO" id="GO:0000139">
    <property type="term" value="C:Golgi membrane"/>
    <property type="evidence" value="ECO:0007669"/>
    <property type="project" value="UniProtKB-SubCell"/>
</dbReference>
<comment type="similarity">
    <text evidence="2 10">Belongs to the glycosyltransferase 31 family.</text>
</comment>
<keyword evidence="5" id="KW-0812">Transmembrane</keyword>
<evidence type="ECO:0000256" key="5">
    <source>
        <dbReference type="ARBA" id="ARBA00022692"/>
    </source>
</evidence>
<dbReference type="InterPro" id="IPR002659">
    <property type="entry name" value="Glyco_trans_31"/>
</dbReference>
<keyword evidence="4" id="KW-0808">Transferase</keyword>
<dbReference type="GO" id="GO:0003676">
    <property type="term" value="F:nucleic acid binding"/>
    <property type="evidence" value="ECO:0007669"/>
    <property type="project" value="InterPro"/>
</dbReference>
<keyword evidence="3 10" id="KW-0328">Glycosyltransferase</keyword>
<dbReference type="PANTHER" id="PTHR11214:SF3">
    <property type="entry name" value="BETA-1,3-GALACTOSYLTRANSFERASE 6"/>
    <property type="match status" value="1"/>
</dbReference>
<dbReference type="PROSITE" id="PS00092">
    <property type="entry name" value="N6_MTASE"/>
    <property type="match status" value="1"/>
</dbReference>
<evidence type="ECO:0000256" key="7">
    <source>
        <dbReference type="ARBA" id="ARBA00022989"/>
    </source>
</evidence>
<evidence type="ECO:0000256" key="10">
    <source>
        <dbReference type="RuleBase" id="RU363063"/>
    </source>
</evidence>
<comment type="subcellular location">
    <subcellularLocation>
        <location evidence="1 10">Golgi apparatus membrane</location>
        <topology evidence="1 10">Single-pass type II membrane protein</topology>
    </subcellularLocation>
</comment>
<dbReference type="PANTHER" id="PTHR11214">
    <property type="entry name" value="BETA-1,3-N-ACETYLGLUCOSAMINYLTRANSFERASE"/>
    <property type="match status" value="1"/>
</dbReference>
<evidence type="ECO:0000313" key="12">
    <source>
        <dbReference type="WBParaSite" id="Minc3s00588g14734"/>
    </source>
</evidence>
<keyword evidence="6" id="KW-0735">Signal-anchor</keyword>
<dbReference type="AlphaFoldDB" id="A0A914LPY4"/>
<dbReference type="GO" id="GO:0008168">
    <property type="term" value="F:methyltransferase activity"/>
    <property type="evidence" value="ECO:0007669"/>
    <property type="project" value="InterPro"/>
</dbReference>
<evidence type="ECO:0000256" key="1">
    <source>
        <dbReference type="ARBA" id="ARBA00004323"/>
    </source>
</evidence>
<evidence type="ECO:0000256" key="8">
    <source>
        <dbReference type="ARBA" id="ARBA00023034"/>
    </source>
</evidence>
<evidence type="ECO:0000313" key="11">
    <source>
        <dbReference type="Proteomes" id="UP000887563"/>
    </source>
</evidence>
<evidence type="ECO:0000256" key="4">
    <source>
        <dbReference type="ARBA" id="ARBA00022679"/>
    </source>
</evidence>
<evidence type="ECO:0000256" key="9">
    <source>
        <dbReference type="ARBA" id="ARBA00023136"/>
    </source>
</evidence>
<proteinExistence type="inferred from homology"/>
<evidence type="ECO:0000256" key="2">
    <source>
        <dbReference type="ARBA" id="ARBA00008661"/>
    </source>
</evidence>
<dbReference type="Pfam" id="PF01762">
    <property type="entry name" value="Galactosyl_T"/>
    <property type="match status" value="1"/>
</dbReference>
<dbReference type="Gene3D" id="3.90.550.50">
    <property type="match status" value="1"/>
</dbReference>
<keyword evidence="9" id="KW-0472">Membrane</keyword>
<accession>A0A914LPY4</accession>
<dbReference type="GO" id="GO:0016758">
    <property type="term" value="F:hexosyltransferase activity"/>
    <property type="evidence" value="ECO:0007669"/>
    <property type="project" value="InterPro"/>
</dbReference>
<dbReference type="EC" id="2.4.1.-" evidence="10"/>
<sequence>MTICENLNLIKEIWENCKKLTFCYPILPANINWKINKRFEINKLNDNGRKCNEFSIIKNELSNGLEIKSKLFLKNLNGTLHIENISIVEVIKFLFDCVKSNKLTKEKIINSNLIDRKYVNEDKENHFPYIADFLGILSLKMQINLGVLGRSRDLIVNKNILNKIVDRCPKYMIELVISQWFIIKFKNKQIIYYIEKPDTPPCTDETKLVILIPIRRYSLNLRNEIRNTYLNETFEGRVTARFIIADPPYSLSSEEQNMLFEEQYKHRDIISFNGFDDVYKNLHLKVMAAFQWKWEFCSNAEWTLKVDDDMAVHIPRLIFWIDNKLKNELKKNNATIFGRIYPNSPRVKERFDKYFVPDEEFSDEYYPPYMTGPSYLLSREAVKTILIKSKEIVAFHVEDALFTGVFPINSNISLSDQWDIFNNYPEDIIIMNLLWT</sequence>
<dbReference type="InterPro" id="IPR002052">
    <property type="entry name" value="DNA_methylase_N6_adenine_CS"/>
</dbReference>
<organism evidence="11 12">
    <name type="scientific">Meloidogyne incognita</name>
    <name type="common">Southern root-knot nematode worm</name>
    <name type="synonym">Oxyuris incognita</name>
    <dbReference type="NCBI Taxonomy" id="6306"/>
    <lineage>
        <taxon>Eukaryota</taxon>
        <taxon>Metazoa</taxon>
        <taxon>Ecdysozoa</taxon>
        <taxon>Nematoda</taxon>
        <taxon>Chromadorea</taxon>
        <taxon>Rhabditida</taxon>
        <taxon>Tylenchina</taxon>
        <taxon>Tylenchomorpha</taxon>
        <taxon>Tylenchoidea</taxon>
        <taxon>Meloidogynidae</taxon>
        <taxon>Meloidogyninae</taxon>
        <taxon>Meloidogyne</taxon>
        <taxon>Meloidogyne incognita group</taxon>
    </lineage>
</organism>
<protein>
    <recommendedName>
        <fullName evidence="10">Hexosyltransferase</fullName>
        <ecNumber evidence="10">2.4.1.-</ecNumber>
    </recommendedName>
</protein>
<dbReference type="GO" id="GO:0032259">
    <property type="term" value="P:methylation"/>
    <property type="evidence" value="ECO:0007669"/>
    <property type="project" value="InterPro"/>
</dbReference>
<reference evidence="12" key="1">
    <citation type="submission" date="2022-11" db="UniProtKB">
        <authorList>
            <consortium name="WormBaseParasite"/>
        </authorList>
    </citation>
    <scope>IDENTIFICATION</scope>
</reference>
<keyword evidence="11" id="KW-1185">Reference proteome</keyword>